<keyword evidence="3" id="KW-1185">Reference proteome</keyword>
<evidence type="ECO:0000313" key="3">
    <source>
        <dbReference type="Proteomes" id="UP001593940"/>
    </source>
</evidence>
<reference evidence="2 3" key="1">
    <citation type="submission" date="2024-09" db="EMBL/GenBank/DDBJ databases">
        <title>Nodulacao em especies de Leguminosae Basais da Amazonia e Caracterizacao dos Rizobios e Bacterias Associadas aos Nodulos.</title>
        <authorList>
            <person name="Jambeiro I.C.A."/>
            <person name="Lopes I.S."/>
            <person name="Aguiar E.R.G.R."/>
            <person name="Santos A.F.J."/>
            <person name="Dos Santos J.M.F."/>
            <person name="Gross E."/>
        </authorList>
    </citation>
    <scope>NUCLEOTIDE SEQUENCE [LARGE SCALE GENOMIC DNA]</scope>
    <source>
        <strain evidence="2 3">BRUESC1165</strain>
    </source>
</reference>
<dbReference type="EMBL" id="JBHOMY010000035">
    <property type="protein sequence ID" value="MFC1457851.1"/>
    <property type="molecule type" value="Genomic_DNA"/>
</dbReference>
<feature type="domain" description="YtkA-like" evidence="1">
    <location>
        <begin position="51"/>
        <end position="135"/>
    </location>
</feature>
<comment type="caution">
    <text evidence="2">The sequence shown here is derived from an EMBL/GenBank/DDBJ whole genome shotgun (WGS) entry which is preliminary data.</text>
</comment>
<dbReference type="RefSeq" id="WP_377030039.1">
    <property type="nucleotide sequence ID" value="NZ_JBHOMY010000035.1"/>
</dbReference>
<organism evidence="2 3">
    <name type="scientific">Microvirga arabica</name>
    <dbReference type="NCBI Taxonomy" id="1128671"/>
    <lineage>
        <taxon>Bacteria</taxon>
        <taxon>Pseudomonadati</taxon>
        <taxon>Pseudomonadota</taxon>
        <taxon>Alphaproteobacteria</taxon>
        <taxon>Hyphomicrobiales</taxon>
        <taxon>Methylobacteriaceae</taxon>
        <taxon>Microvirga</taxon>
    </lineage>
</organism>
<gene>
    <name evidence="2" type="ORF">ACETIH_14240</name>
</gene>
<accession>A0ABV6Y9A0</accession>
<dbReference type="InterPro" id="IPR032693">
    <property type="entry name" value="YtkA-like_dom"/>
</dbReference>
<name>A0ABV6Y9A0_9HYPH</name>
<protein>
    <submittedName>
        <fullName evidence="2">FixH family protein</fullName>
    </submittedName>
</protein>
<sequence length="158" mass="16913">MRVLRVAWPNLPHSRAACTVWGRAARAVAQGTAAAMMAVSILAGPSLAQGAGSSDYQFDLVERELKQGYGAVLTVRLVHRATGKVVPGAVVFISRLDMSLDSMGEMTAPLEPVPDVLPGYFRFETDLVMEGDWSLVLMAKLPDADGYVRGKLIVTAVP</sequence>
<dbReference type="Proteomes" id="UP001593940">
    <property type="component" value="Unassembled WGS sequence"/>
</dbReference>
<evidence type="ECO:0000313" key="2">
    <source>
        <dbReference type="EMBL" id="MFC1457851.1"/>
    </source>
</evidence>
<dbReference type="Pfam" id="PF13115">
    <property type="entry name" value="YtkA"/>
    <property type="match status" value="1"/>
</dbReference>
<evidence type="ECO:0000259" key="1">
    <source>
        <dbReference type="Pfam" id="PF13115"/>
    </source>
</evidence>
<proteinExistence type="predicted"/>